<dbReference type="NCBIfam" id="TIGR01655">
    <property type="entry name" value="yxeA_fam"/>
    <property type="match status" value="1"/>
</dbReference>
<protein>
    <recommendedName>
        <fullName evidence="3">Amino acid ABC transporter ATP-binding protein</fullName>
    </recommendedName>
</protein>
<dbReference type="OrthoDB" id="2243114at2"/>
<proteinExistence type="predicted"/>
<dbReference type="Proteomes" id="UP000192477">
    <property type="component" value="Unassembled WGS sequence"/>
</dbReference>
<comment type="caution">
    <text evidence="1">The sequence shown here is derived from an EMBL/GenBank/DDBJ whole genome shotgun (WGS) entry which is preliminary data.</text>
</comment>
<dbReference type="PANTHER" id="PTHR36433:SF2">
    <property type="entry name" value="YXEA FAMILY PROTEIN"/>
    <property type="match status" value="1"/>
</dbReference>
<sequence length="117" mass="13489">MKKLISLLVILAVFIGGSFVAYHYFYGGTAYYTKITTLGTRENEKDDESHDTTHYIYNQTAYNKDGESKQVVLSEFREKPLKLNAYLKLKVNPRKGVISWEEVSHNEVPKKAIKKIE</sequence>
<dbReference type="InterPro" id="IPR006542">
    <property type="entry name" value="DUF1093"/>
</dbReference>
<dbReference type="STRING" id="112904.BH747_13030"/>
<dbReference type="SUPFAM" id="SSF159121">
    <property type="entry name" value="BC4932-like"/>
    <property type="match status" value="1"/>
</dbReference>
<reference evidence="1 2" key="1">
    <citation type="journal article" date="2017" name="BMC Microbiol.">
        <title>Comparative genomics of Enterococcus spp. isolated from bovine feces.</title>
        <authorList>
            <person name="Beukers A.G."/>
            <person name="Zaheer R."/>
            <person name="Goji N."/>
            <person name="Amoako K.K."/>
            <person name="Chaves A.V."/>
            <person name="Ward M.P."/>
            <person name="McAllister T.A."/>
        </authorList>
    </citation>
    <scope>NUCLEOTIDE SEQUENCE [LARGE SCALE GENOMIC DNA]</scope>
    <source>
        <strain evidence="1 2">F1129D 143</strain>
    </source>
</reference>
<evidence type="ECO:0008006" key="3">
    <source>
        <dbReference type="Google" id="ProtNLM"/>
    </source>
</evidence>
<gene>
    <name evidence="1" type="ORF">BH747_13030</name>
</gene>
<dbReference type="PANTHER" id="PTHR36433">
    <property type="entry name" value="HYPOTHETICAL CYTOSOLIC PROTEIN"/>
    <property type="match status" value="1"/>
</dbReference>
<dbReference type="Pfam" id="PF06486">
    <property type="entry name" value="DUF1093"/>
    <property type="match status" value="1"/>
</dbReference>
<organism evidence="1 2">
    <name type="scientific">Enterococcus villorum</name>
    <dbReference type="NCBI Taxonomy" id="112904"/>
    <lineage>
        <taxon>Bacteria</taxon>
        <taxon>Bacillati</taxon>
        <taxon>Bacillota</taxon>
        <taxon>Bacilli</taxon>
        <taxon>Lactobacillales</taxon>
        <taxon>Enterococcaceae</taxon>
        <taxon>Enterococcus</taxon>
    </lineage>
</organism>
<dbReference type="InterPro" id="IPR036166">
    <property type="entry name" value="YxeA-like_sf"/>
</dbReference>
<dbReference type="RefSeq" id="WP_081184990.1">
    <property type="nucleotide sequence ID" value="NZ_MJEA01000021.1"/>
</dbReference>
<dbReference type="EMBL" id="MJEA01000021">
    <property type="protein sequence ID" value="OQO68069.1"/>
    <property type="molecule type" value="Genomic_DNA"/>
</dbReference>
<evidence type="ECO:0000313" key="2">
    <source>
        <dbReference type="Proteomes" id="UP000192477"/>
    </source>
</evidence>
<dbReference type="Gene3D" id="2.40.50.480">
    <property type="match status" value="1"/>
</dbReference>
<accession>A0A1V8Y626</accession>
<dbReference type="AlphaFoldDB" id="A0A1V8Y626"/>
<evidence type="ECO:0000313" key="1">
    <source>
        <dbReference type="EMBL" id="OQO68069.1"/>
    </source>
</evidence>
<name>A0A1V8Y626_9ENTE</name>